<dbReference type="Proteomes" id="UP000295684">
    <property type="component" value="Unassembled WGS sequence"/>
</dbReference>
<dbReference type="EMBL" id="SLWO01000006">
    <property type="protein sequence ID" value="TCO22597.1"/>
    <property type="molecule type" value="Genomic_DNA"/>
</dbReference>
<sequence>MKHLSKTKFLKFAVAPCLMLMMFITSCSKSNYQPGNSNSYPKDVNVEYRITAISGVNSGDVLYANASGGNTSVDNVSLPYSVKFKRTVKQLDNLVLGYSKIGSGEVKVEILVNDQVVETKSFSSTSYVTGTIVYLFQ</sequence>
<protein>
    <recommendedName>
        <fullName evidence="4">Lipoprotein</fullName>
    </recommendedName>
</protein>
<organism evidence="2 3">
    <name type="scientific">Pedobacter psychrotolerans</name>
    <dbReference type="NCBI Taxonomy" id="1843235"/>
    <lineage>
        <taxon>Bacteria</taxon>
        <taxon>Pseudomonadati</taxon>
        <taxon>Bacteroidota</taxon>
        <taxon>Sphingobacteriia</taxon>
        <taxon>Sphingobacteriales</taxon>
        <taxon>Sphingobacteriaceae</taxon>
        <taxon>Pedobacter</taxon>
    </lineage>
</organism>
<evidence type="ECO:0000313" key="2">
    <source>
        <dbReference type="EMBL" id="TCO22597.1"/>
    </source>
</evidence>
<feature type="chain" id="PRO_5020657822" description="Lipoprotein" evidence="1">
    <location>
        <begin position="30"/>
        <end position="137"/>
    </location>
</feature>
<accession>A0A4R2HBI7</accession>
<reference evidence="2 3" key="1">
    <citation type="submission" date="2019-03" db="EMBL/GenBank/DDBJ databases">
        <title>Genomic Encyclopedia of Type Strains, Phase IV (KMG-IV): sequencing the most valuable type-strain genomes for metagenomic binning, comparative biology and taxonomic classification.</title>
        <authorList>
            <person name="Goeker M."/>
        </authorList>
    </citation>
    <scope>NUCLEOTIDE SEQUENCE [LARGE SCALE GENOMIC DNA]</scope>
    <source>
        <strain evidence="2 3">DSM 103236</strain>
    </source>
</reference>
<name>A0A4R2HBI7_9SPHI</name>
<keyword evidence="1" id="KW-0732">Signal</keyword>
<dbReference type="RefSeq" id="WP_132534566.1">
    <property type="nucleotide sequence ID" value="NZ_BMJO01000006.1"/>
</dbReference>
<proteinExistence type="predicted"/>
<dbReference type="PROSITE" id="PS51257">
    <property type="entry name" value="PROKAR_LIPOPROTEIN"/>
    <property type="match status" value="1"/>
</dbReference>
<dbReference type="InterPro" id="IPR038468">
    <property type="entry name" value="MmpS_C"/>
</dbReference>
<dbReference type="Gene3D" id="2.60.40.2880">
    <property type="entry name" value="MmpS1-5, C-terminal soluble domain"/>
    <property type="match status" value="1"/>
</dbReference>
<gene>
    <name evidence="2" type="ORF">EV200_106240</name>
</gene>
<feature type="signal peptide" evidence="1">
    <location>
        <begin position="1"/>
        <end position="29"/>
    </location>
</feature>
<dbReference type="AlphaFoldDB" id="A0A4R2HBI7"/>
<evidence type="ECO:0000256" key="1">
    <source>
        <dbReference type="SAM" id="SignalP"/>
    </source>
</evidence>
<evidence type="ECO:0000313" key="3">
    <source>
        <dbReference type="Proteomes" id="UP000295684"/>
    </source>
</evidence>
<comment type="caution">
    <text evidence="2">The sequence shown here is derived from an EMBL/GenBank/DDBJ whole genome shotgun (WGS) entry which is preliminary data.</text>
</comment>
<evidence type="ECO:0008006" key="4">
    <source>
        <dbReference type="Google" id="ProtNLM"/>
    </source>
</evidence>
<dbReference type="OrthoDB" id="672380at2"/>